<reference evidence="2 3" key="1">
    <citation type="journal article" date="2024" name="J Genomics">
        <title>Draft genome sequencing and assembly of Favolaschia claudopus CIRM-BRFM 2984 isolated from oak limbs.</title>
        <authorList>
            <person name="Navarro D."/>
            <person name="Drula E."/>
            <person name="Chaduli D."/>
            <person name="Cazenave R."/>
            <person name="Ahrendt S."/>
            <person name="Wang J."/>
            <person name="Lipzen A."/>
            <person name="Daum C."/>
            <person name="Barry K."/>
            <person name="Grigoriev I.V."/>
            <person name="Favel A."/>
            <person name="Rosso M.N."/>
            <person name="Martin F."/>
        </authorList>
    </citation>
    <scope>NUCLEOTIDE SEQUENCE [LARGE SCALE GENOMIC DNA]</scope>
    <source>
        <strain evidence="2 3">CIRM-BRFM 2984</strain>
    </source>
</reference>
<organism evidence="2 3">
    <name type="scientific">Favolaschia claudopus</name>
    <dbReference type="NCBI Taxonomy" id="2862362"/>
    <lineage>
        <taxon>Eukaryota</taxon>
        <taxon>Fungi</taxon>
        <taxon>Dikarya</taxon>
        <taxon>Basidiomycota</taxon>
        <taxon>Agaricomycotina</taxon>
        <taxon>Agaricomycetes</taxon>
        <taxon>Agaricomycetidae</taxon>
        <taxon>Agaricales</taxon>
        <taxon>Marasmiineae</taxon>
        <taxon>Mycenaceae</taxon>
        <taxon>Favolaschia</taxon>
    </lineage>
</organism>
<dbReference type="AlphaFoldDB" id="A0AAW0DDV1"/>
<evidence type="ECO:0000313" key="2">
    <source>
        <dbReference type="EMBL" id="KAK7049168.1"/>
    </source>
</evidence>
<protein>
    <submittedName>
        <fullName evidence="2">Uncharacterized protein</fullName>
    </submittedName>
</protein>
<feature type="region of interest" description="Disordered" evidence="1">
    <location>
        <begin position="1"/>
        <end position="35"/>
    </location>
</feature>
<name>A0AAW0DDV1_9AGAR</name>
<accession>A0AAW0DDV1</accession>
<gene>
    <name evidence="2" type="ORF">R3P38DRAFT_2765014</name>
</gene>
<dbReference type="EMBL" id="JAWWNJ010000009">
    <property type="protein sequence ID" value="KAK7049168.1"/>
    <property type="molecule type" value="Genomic_DNA"/>
</dbReference>
<sequence length="213" mass="23397">MITSPIDDKRDSPEPVDDKRDSLEPVPNDLALTAAQDRECKIETLRAKEEGEELPEELQEWLFSYIGRPPVGTRPPGFVAGAAVRERVAARAAAREEALALGMAPPLTTKPPGYVAGADVRKRVQEKQQAREASKAEVRKMVAHREAHVRSPGDIFFRGGPVLQVPQTAPEISTTPVAERVGLMTKAEGEAVVAHMVELRARGEDNRKKFTYV</sequence>
<proteinExistence type="predicted"/>
<keyword evidence="3" id="KW-1185">Reference proteome</keyword>
<evidence type="ECO:0000256" key="1">
    <source>
        <dbReference type="SAM" id="MobiDB-lite"/>
    </source>
</evidence>
<dbReference type="Proteomes" id="UP001362999">
    <property type="component" value="Unassembled WGS sequence"/>
</dbReference>
<comment type="caution">
    <text evidence="2">The sequence shown here is derived from an EMBL/GenBank/DDBJ whole genome shotgun (WGS) entry which is preliminary data.</text>
</comment>
<feature type="compositionally biased region" description="Basic and acidic residues" evidence="1">
    <location>
        <begin position="1"/>
        <end position="23"/>
    </location>
</feature>
<evidence type="ECO:0000313" key="3">
    <source>
        <dbReference type="Proteomes" id="UP001362999"/>
    </source>
</evidence>